<keyword evidence="1" id="KW-0808">Transferase</keyword>
<dbReference type="EC" id="2.7.1.30" evidence="1"/>
<protein>
    <submittedName>
        <fullName evidence="1">Glycerol kinase GlpK</fullName>
        <ecNumber evidence="1">2.7.1.30</ecNumber>
    </submittedName>
</protein>
<evidence type="ECO:0000313" key="1">
    <source>
        <dbReference type="EMBL" id="QOX62960.1"/>
    </source>
</evidence>
<gene>
    <name evidence="1" type="primary">glpK</name>
    <name evidence="1" type="ORF">FRZ06_06200</name>
</gene>
<keyword evidence="1" id="KW-0418">Kinase</keyword>
<evidence type="ECO:0000313" key="2">
    <source>
        <dbReference type="Proteomes" id="UP000594014"/>
    </source>
</evidence>
<keyword evidence="2" id="KW-1185">Reference proteome</keyword>
<sequence length="496" mass="54881">MEQYIMALDQGTTSSRCILYNKKGEIISLAQKEFTQIYPKPGWVEHDAMEIWSTQIGVAQEAMYKINAGYKNICAIGITNQRETTIVWDKETGKPVSNAIVWQCRRTAEYCDSLKEKGLSETFRNKTGLPIDAYFSGTKIKWILDHVEGAAERAHRGELLFGTVETWLIWKLTGGKVHITDFSNASRTMLFNIHTLEWDREILNELGIPVSMLPESKPSSHIYGVTDSSIFGGEIPIAGAAGDQQAALFGQTCFSEGEAKNTYGTGCFLLMNTGTKPVHSQKGLLTTIAWGLDGTVNYALEGSVFIAGAAIQWLRDELGLLDRSADSEWMARKVEDTNGVYLVPAFVGLGAPYWDPYARGTLVGLTRGSNKYHIVRATLESLAYQSYDVLKAMEEDSGIRLAALKVDGGACANDFLMQFQSDLMDVSVKRPVTIETTSLGAAYLAGLAAGYWNGKEDVLDNWQIETTFQPEMKSEVRTELLRGWQKAVSTSFGWAK</sequence>
<reference evidence="1" key="1">
    <citation type="submission" date="2019-08" db="EMBL/GenBank/DDBJ databases">
        <title>Genome sequence of Clostridiales bacterium MT110.</title>
        <authorList>
            <person name="Cao J."/>
        </authorList>
    </citation>
    <scope>NUCLEOTIDE SEQUENCE</scope>
    <source>
        <strain evidence="1">MT110</strain>
    </source>
</reference>
<dbReference type="EMBL" id="CP042469">
    <property type="protein sequence ID" value="QOX62960.1"/>
    <property type="molecule type" value="Genomic_DNA"/>
</dbReference>
<dbReference type="Proteomes" id="UP000594014">
    <property type="component" value="Chromosome"/>
</dbReference>
<name>A0ACD1A938_9FIRM</name>
<organism evidence="1 2">
    <name type="scientific">Anoxybacterium hadale</name>
    <dbReference type="NCBI Taxonomy" id="3408580"/>
    <lineage>
        <taxon>Bacteria</taxon>
        <taxon>Bacillati</taxon>
        <taxon>Bacillota</taxon>
        <taxon>Clostridia</taxon>
        <taxon>Peptostreptococcales</taxon>
        <taxon>Anaerovoracaceae</taxon>
        <taxon>Anoxybacterium</taxon>
    </lineage>
</organism>
<accession>A0ACD1A938</accession>
<proteinExistence type="predicted"/>